<evidence type="ECO:0000256" key="4">
    <source>
        <dbReference type="ARBA" id="ARBA00022485"/>
    </source>
</evidence>
<feature type="domain" description="Aconitase A/isopropylmalate dehydratase small subunit swivel" evidence="12">
    <location>
        <begin position="686"/>
        <end position="812"/>
    </location>
</feature>
<comment type="similarity">
    <text evidence="3 10">Belongs to the aconitase/IPM isomerase family.</text>
</comment>
<dbReference type="EC" id="4.2.1.3" evidence="10"/>
<dbReference type="EMBL" id="PDKS01000001">
    <property type="protein sequence ID" value="PPI87461.1"/>
    <property type="molecule type" value="Genomic_DNA"/>
</dbReference>
<evidence type="ECO:0000313" key="14">
    <source>
        <dbReference type="Proteomes" id="UP000296034"/>
    </source>
</evidence>
<dbReference type="FunFam" id="3.30.499.10:FF:000002">
    <property type="entry name" value="Aconitate hydratase"/>
    <property type="match status" value="1"/>
</dbReference>
<evidence type="ECO:0000256" key="9">
    <source>
        <dbReference type="ARBA" id="ARBA00023501"/>
    </source>
</evidence>
<dbReference type="PROSITE" id="PS01244">
    <property type="entry name" value="ACONITASE_2"/>
    <property type="match status" value="1"/>
</dbReference>
<dbReference type="InterPro" id="IPR015931">
    <property type="entry name" value="Acnase/IPM_dHydase_lsu_aba_1/3"/>
</dbReference>
<dbReference type="Pfam" id="PF00330">
    <property type="entry name" value="Aconitase"/>
    <property type="match status" value="1"/>
</dbReference>
<dbReference type="Proteomes" id="UP000296034">
    <property type="component" value="Unassembled WGS sequence"/>
</dbReference>
<evidence type="ECO:0000256" key="7">
    <source>
        <dbReference type="ARBA" id="ARBA00023014"/>
    </source>
</evidence>
<comment type="catalytic activity">
    <reaction evidence="9 10">
        <text>citrate = D-threo-isocitrate</text>
        <dbReference type="Rhea" id="RHEA:10336"/>
        <dbReference type="ChEBI" id="CHEBI:15562"/>
        <dbReference type="ChEBI" id="CHEBI:16947"/>
        <dbReference type="EC" id="4.2.1.3"/>
    </reaction>
</comment>
<dbReference type="AlphaFoldDB" id="A0A2P5SYP7"/>
<dbReference type="PANTHER" id="PTHR11670">
    <property type="entry name" value="ACONITASE/IRON-RESPONSIVE ELEMENT FAMILY MEMBER"/>
    <property type="match status" value="1"/>
</dbReference>
<dbReference type="Gene3D" id="6.10.190.10">
    <property type="match status" value="1"/>
</dbReference>
<dbReference type="NCBIfam" id="TIGR01341">
    <property type="entry name" value="aconitase_1"/>
    <property type="match status" value="1"/>
</dbReference>
<dbReference type="InterPro" id="IPR044137">
    <property type="entry name" value="AcnA_IRP_Swivel"/>
</dbReference>
<sequence length="885" mass="99568">MSLNIREDSQEILFVGKKKYHVFSLSFISKYFGNIEKLPKSLKIILENVLRRKDNTAKLEDIQALIDWQNNGHIEYEIDYYPVRILMQDFTGVPAIIDLATMREIVQKLGGNANTINPSIPVDLIIDHSITVDYFGTKDALKKNTQLEMDRNYERYKFLRWGQKTFNNFRVVPPGTGICHQVNLEYLGKIIWDDITSEKHFAWPDTVIGTDSHTTMINALGILGWGMGGIEAEAAMLGQPISMLIPDVVGFKLTGKLCSGVNATDLVLTITQILRKHGVVNKFVEFYGDGLENLSLADRGTIANMAPEYGATCGFFPVDQITLDYMKLTGRDTKHILLVEKYTKKQGMWRYSGDEPIFTNTLTLDMSEIRSSIAGPKRPQDCILIKHINSSANQAKDKSVNYINYLDNDTGLNYVLQDGAVVISAITSCTNTSNPNVLIAAALLAKKAIKLGLKQKPWVKTSLAPGSKVVSVYLNQLNLLTYFEQLGFNIVGYGCMTCIGNSGPLNKDIELAIIKNNLTVNAVLSGNRNFEGRIHPLVKENWLASPPLVIAYAIAGTMKINLKIDAIGKDYHGNNIFLKDIWPSNEEIASVVQKIKSKLFYQAYKKIFLGSQEWKNIKVNNSVTYEWNSLSTYIQPSPFFENMKIKPNQIDDIINAKILAIFGDSITTDHISPAGKIDPNSPAGFYLTSNAVEIKNFNSYGSRRGNHEVMVRGTFSNIRIKNEILPDKEGGYTKYFPKRELMTIYDAAMKYKQYDIPLVLIAGKEYGSGSSRDWAAKGPYLQGIRVVIAESFERIHRSNLIGMGILPLIFTENLNRKKLRITGAELIDIKNLSQLKPKCTVKVIIKRNNEKKEIFNAYCCIYTNNELNYYNHGGILKYTIRNMIS</sequence>
<organism evidence="13 14">
    <name type="scientific">Candidatus Pantoea edessiphila</name>
    <dbReference type="NCBI Taxonomy" id="2044610"/>
    <lineage>
        <taxon>Bacteria</taxon>
        <taxon>Pseudomonadati</taxon>
        <taxon>Pseudomonadota</taxon>
        <taxon>Gammaproteobacteria</taxon>
        <taxon>Enterobacterales</taxon>
        <taxon>Erwiniaceae</taxon>
        <taxon>Pantoea</taxon>
    </lineage>
</organism>
<comment type="pathway">
    <text evidence="2">Carbohydrate metabolism; tricarboxylic acid cycle; isocitrate from oxaloacetate: step 2/2.</text>
</comment>
<dbReference type="PRINTS" id="PR00415">
    <property type="entry name" value="ACONITASE"/>
</dbReference>
<dbReference type="GO" id="GO:0046872">
    <property type="term" value="F:metal ion binding"/>
    <property type="evidence" value="ECO:0007669"/>
    <property type="project" value="UniProtKB-KW"/>
</dbReference>
<dbReference type="Gene3D" id="3.20.19.10">
    <property type="entry name" value="Aconitase, domain 4"/>
    <property type="match status" value="1"/>
</dbReference>
<dbReference type="RefSeq" id="WP_136131458.1">
    <property type="nucleotide sequence ID" value="NZ_PDKS01000001.1"/>
</dbReference>
<evidence type="ECO:0000256" key="6">
    <source>
        <dbReference type="ARBA" id="ARBA00023004"/>
    </source>
</evidence>
<reference evidence="13 14" key="1">
    <citation type="journal article" date="2018" name="Genome Biol. Evol.">
        <title>Cladogenesis and Genomic Streamlining in Extracellular Endosymbionts of Tropical Stink Bugs.</title>
        <authorList>
            <person name="Otero-Bravo A."/>
            <person name="Goffredi S."/>
            <person name="Sabree Z.L."/>
        </authorList>
    </citation>
    <scope>NUCLEOTIDE SEQUENCE [LARGE SCALE GENOMIC DNA]</scope>
    <source>
        <strain evidence="13 14">SoET</strain>
    </source>
</reference>
<evidence type="ECO:0000256" key="2">
    <source>
        <dbReference type="ARBA" id="ARBA00004717"/>
    </source>
</evidence>
<dbReference type="Gene3D" id="3.30.499.10">
    <property type="entry name" value="Aconitase, domain 3"/>
    <property type="match status" value="2"/>
</dbReference>
<comment type="caution">
    <text evidence="13">The sequence shown here is derived from an EMBL/GenBank/DDBJ whole genome shotgun (WGS) entry which is preliminary data.</text>
</comment>
<dbReference type="InterPro" id="IPR015928">
    <property type="entry name" value="Aconitase/3IPM_dehydase_swvl"/>
</dbReference>
<evidence type="ECO:0000256" key="8">
    <source>
        <dbReference type="ARBA" id="ARBA00023239"/>
    </source>
</evidence>
<protein>
    <recommendedName>
        <fullName evidence="10">Aconitate hydratase</fullName>
        <shortName evidence="10">Aconitase</shortName>
        <ecNumber evidence="10">4.2.1.3</ecNumber>
    </recommendedName>
</protein>
<dbReference type="GO" id="GO:0003994">
    <property type="term" value="F:aconitate hydratase activity"/>
    <property type="evidence" value="ECO:0007669"/>
    <property type="project" value="UniProtKB-EC"/>
</dbReference>
<dbReference type="InterPro" id="IPR018136">
    <property type="entry name" value="Aconitase_4Fe-4S_BS"/>
</dbReference>
<keyword evidence="8 10" id="KW-0456">Lyase</keyword>
<evidence type="ECO:0000256" key="10">
    <source>
        <dbReference type="RuleBase" id="RU361275"/>
    </source>
</evidence>
<keyword evidence="5" id="KW-0479">Metal-binding</keyword>
<dbReference type="InterPro" id="IPR001030">
    <property type="entry name" value="Acoase/IPM_deHydtase_lsu_aba"/>
</dbReference>
<dbReference type="SUPFAM" id="SSF52016">
    <property type="entry name" value="LeuD/IlvD-like"/>
    <property type="match status" value="1"/>
</dbReference>
<accession>A0A2P5SYP7</accession>
<dbReference type="NCBIfam" id="NF009520">
    <property type="entry name" value="PRK12881.1"/>
    <property type="match status" value="1"/>
</dbReference>
<evidence type="ECO:0000313" key="13">
    <source>
        <dbReference type="EMBL" id="PPI87461.1"/>
    </source>
</evidence>
<keyword evidence="6 10" id="KW-0408">Iron</keyword>
<evidence type="ECO:0000259" key="12">
    <source>
        <dbReference type="Pfam" id="PF00694"/>
    </source>
</evidence>
<feature type="domain" description="Aconitase/3-isopropylmalate dehydratase large subunit alpha/beta/alpha" evidence="11">
    <location>
        <begin position="75"/>
        <end position="556"/>
    </location>
</feature>
<evidence type="ECO:0000259" key="11">
    <source>
        <dbReference type="Pfam" id="PF00330"/>
    </source>
</evidence>
<dbReference type="UniPathway" id="UPA00223">
    <property type="reaction ID" value="UER00718"/>
</dbReference>
<dbReference type="InterPro" id="IPR000573">
    <property type="entry name" value="AconitaseA/IPMdHydase_ssu_swvl"/>
</dbReference>
<comment type="function">
    <text evidence="10">Catalyzes the isomerization of citrate to isocitrate via cis-aconitate.</text>
</comment>
<name>A0A2P5SYP7_9GAMM</name>
<dbReference type="PROSITE" id="PS00450">
    <property type="entry name" value="ACONITASE_1"/>
    <property type="match status" value="1"/>
</dbReference>
<evidence type="ECO:0000256" key="1">
    <source>
        <dbReference type="ARBA" id="ARBA00001966"/>
    </source>
</evidence>
<dbReference type="OrthoDB" id="9764318at2"/>
<dbReference type="InterPro" id="IPR036008">
    <property type="entry name" value="Aconitase_4Fe-4S_dom"/>
</dbReference>
<dbReference type="CDD" id="cd01586">
    <property type="entry name" value="AcnA_IRP"/>
    <property type="match status" value="1"/>
</dbReference>
<dbReference type="FunFam" id="3.20.19.10:FF:000001">
    <property type="entry name" value="Aconitate hydratase"/>
    <property type="match status" value="1"/>
</dbReference>
<dbReference type="GO" id="GO:0051539">
    <property type="term" value="F:4 iron, 4 sulfur cluster binding"/>
    <property type="evidence" value="ECO:0007669"/>
    <property type="project" value="UniProtKB-KW"/>
</dbReference>
<dbReference type="InterPro" id="IPR006249">
    <property type="entry name" value="Aconitase/IRP2"/>
</dbReference>
<dbReference type="SUPFAM" id="SSF53732">
    <property type="entry name" value="Aconitase iron-sulfur domain"/>
    <property type="match status" value="1"/>
</dbReference>
<keyword evidence="7 10" id="KW-0411">Iron-sulfur</keyword>
<proteinExistence type="inferred from homology"/>
<gene>
    <name evidence="13" type="primary">acnA</name>
    <name evidence="13" type="ORF">CRV11_00805</name>
</gene>
<dbReference type="CDD" id="cd01580">
    <property type="entry name" value="AcnA_IRP_Swivel"/>
    <property type="match status" value="1"/>
</dbReference>
<evidence type="ECO:0000256" key="5">
    <source>
        <dbReference type="ARBA" id="ARBA00022723"/>
    </source>
</evidence>
<comment type="cofactor">
    <cofactor evidence="1">
        <name>[4Fe-4S] cluster</name>
        <dbReference type="ChEBI" id="CHEBI:49883"/>
    </cofactor>
</comment>
<dbReference type="NCBIfam" id="NF006757">
    <property type="entry name" value="PRK09277.1"/>
    <property type="match status" value="1"/>
</dbReference>
<keyword evidence="4 10" id="KW-0004">4Fe-4S</keyword>
<evidence type="ECO:0000256" key="3">
    <source>
        <dbReference type="ARBA" id="ARBA00007185"/>
    </source>
</evidence>
<dbReference type="GO" id="GO:0006099">
    <property type="term" value="P:tricarboxylic acid cycle"/>
    <property type="evidence" value="ECO:0007669"/>
    <property type="project" value="UniProtKB-UniPathway"/>
</dbReference>
<dbReference type="Pfam" id="PF00694">
    <property type="entry name" value="Aconitase_C"/>
    <property type="match status" value="1"/>
</dbReference>